<dbReference type="SUPFAM" id="SSF81923">
    <property type="entry name" value="Double Clp-N motif"/>
    <property type="match status" value="1"/>
</dbReference>
<dbReference type="RefSeq" id="WP_169586245.1">
    <property type="nucleotide sequence ID" value="NZ_VCQU01000003.1"/>
</dbReference>
<dbReference type="EMBL" id="VCQU01000003">
    <property type="protein sequence ID" value="NMN95398.1"/>
    <property type="molecule type" value="Genomic_DNA"/>
</dbReference>
<evidence type="ECO:0000256" key="1">
    <source>
        <dbReference type="PROSITE-ProRule" id="PRU01251"/>
    </source>
</evidence>
<dbReference type="GO" id="GO:0006508">
    <property type="term" value="P:proteolysis"/>
    <property type="evidence" value="ECO:0007669"/>
    <property type="project" value="UniProtKB-KW"/>
</dbReference>
<dbReference type="InterPro" id="IPR004176">
    <property type="entry name" value="Clp_R_N"/>
</dbReference>
<keyword evidence="3" id="KW-0378">Hydrolase</keyword>
<name>A0A848KCW2_9NOCA</name>
<keyword evidence="3" id="KW-0547">Nucleotide-binding</keyword>
<evidence type="ECO:0000313" key="3">
    <source>
        <dbReference type="EMBL" id="NMN95398.1"/>
    </source>
</evidence>
<dbReference type="PANTHER" id="PTHR47016:SF5">
    <property type="entry name" value="CLP DOMAIN SUPERFAMILY PROTEIN"/>
    <property type="match status" value="1"/>
</dbReference>
<accession>A0A848KCW2</accession>
<dbReference type="GO" id="GO:0008233">
    <property type="term" value="F:peptidase activity"/>
    <property type="evidence" value="ECO:0007669"/>
    <property type="project" value="UniProtKB-KW"/>
</dbReference>
<gene>
    <name evidence="3" type="ORF">FGL95_10180</name>
</gene>
<protein>
    <submittedName>
        <fullName evidence="3">ATP-dependent Clp protease ATP-binding subunit</fullName>
    </submittedName>
</protein>
<proteinExistence type="predicted"/>
<comment type="caution">
    <text evidence="3">The sequence shown here is derived from an EMBL/GenBank/DDBJ whole genome shotgun (WGS) entry which is preliminary data.</text>
</comment>
<feature type="domain" description="Clp R" evidence="2">
    <location>
        <begin position="85"/>
        <end position="232"/>
    </location>
</feature>
<keyword evidence="3" id="KW-0067">ATP-binding</keyword>
<keyword evidence="3" id="KW-0645">Protease</keyword>
<sequence length="232" mass="24627">MTTKVRLDDLIDGIRNGYPDQPLDQLTAAVLAAEHFTEISDHLVGHFVDQARRSGASWSEIGSSLGVTKQAAQQRFTPRADANMFARFTEKARKSVVESQEEARKGKHTEILAAHLVLGLLAVPDSFAMRALAEQGITAAAVRAAAEAVLPDGSSNPAPPTLIPYANEGKKALELTIREAVRLGHNYVGTEHILLGLLAYEGDAPGPLVELGVDADAVEAFILAALASVTGE</sequence>
<dbReference type="Gene3D" id="1.10.1780.10">
    <property type="entry name" value="Clp, N-terminal domain"/>
    <property type="match status" value="1"/>
</dbReference>
<reference evidence="3 4" key="1">
    <citation type="submission" date="2019-05" db="EMBL/GenBank/DDBJ databases">
        <authorList>
            <person name="Lee S.D."/>
        </authorList>
    </citation>
    <scope>NUCLEOTIDE SEQUENCE [LARGE SCALE GENOMIC DNA]</scope>
    <source>
        <strain evidence="3 4">YC2-7</strain>
    </source>
</reference>
<dbReference type="Pfam" id="PF02861">
    <property type="entry name" value="Clp_N"/>
    <property type="match status" value="1"/>
</dbReference>
<dbReference type="GO" id="GO:0005524">
    <property type="term" value="F:ATP binding"/>
    <property type="evidence" value="ECO:0007669"/>
    <property type="project" value="UniProtKB-KW"/>
</dbReference>
<organism evidence="3 4">
    <name type="scientific">Antrihabitans stalactiti</name>
    <dbReference type="NCBI Taxonomy" id="2584121"/>
    <lineage>
        <taxon>Bacteria</taxon>
        <taxon>Bacillati</taxon>
        <taxon>Actinomycetota</taxon>
        <taxon>Actinomycetes</taxon>
        <taxon>Mycobacteriales</taxon>
        <taxon>Nocardiaceae</taxon>
        <taxon>Antrihabitans</taxon>
    </lineage>
</organism>
<evidence type="ECO:0000259" key="2">
    <source>
        <dbReference type="PROSITE" id="PS51903"/>
    </source>
</evidence>
<evidence type="ECO:0000313" key="4">
    <source>
        <dbReference type="Proteomes" id="UP000535543"/>
    </source>
</evidence>
<dbReference type="PROSITE" id="PS51903">
    <property type="entry name" value="CLP_R"/>
    <property type="match status" value="1"/>
</dbReference>
<dbReference type="Proteomes" id="UP000535543">
    <property type="component" value="Unassembled WGS sequence"/>
</dbReference>
<dbReference type="AlphaFoldDB" id="A0A848KCW2"/>
<dbReference type="PANTHER" id="PTHR47016">
    <property type="entry name" value="ATP-DEPENDENT CLP PROTEASE ATP-BINDING SUBUNIT CLPT1, CHLOROPLASTIC"/>
    <property type="match status" value="1"/>
</dbReference>
<dbReference type="InterPro" id="IPR044217">
    <property type="entry name" value="CLPT1/2"/>
</dbReference>
<dbReference type="InterPro" id="IPR036628">
    <property type="entry name" value="Clp_N_dom_sf"/>
</dbReference>
<keyword evidence="1" id="KW-0677">Repeat</keyword>
<keyword evidence="4" id="KW-1185">Reference proteome</keyword>
<reference evidence="3 4" key="2">
    <citation type="submission" date="2020-06" db="EMBL/GenBank/DDBJ databases">
        <title>Antribacter stalactiti gen. nov., sp. nov., a new member of the family Nacardiaceae isolated from a cave.</title>
        <authorList>
            <person name="Kim I.S."/>
        </authorList>
    </citation>
    <scope>NUCLEOTIDE SEQUENCE [LARGE SCALE GENOMIC DNA]</scope>
    <source>
        <strain evidence="3 4">YC2-7</strain>
    </source>
</reference>